<accession>A0ABQ8LME5</accession>
<comment type="caution">
    <text evidence="1">The sequence shown here is derived from an EMBL/GenBank/DDBJ whole genome shotgun (WGS) entry which is preliminary data.</text>
</comment>
<dbReference type="Proteomes" id="UP000830375">
    <property type="component" value="Unassembled WGS sequence"/>
</dbReference>
<reference evidence="1 2" key="1">
    <citation type="submission" date="2022-01" db="EMBL/GenBank/DDBJ databases">
        <title>A high-quality chromosome-level genome assembly of rohu carp, Labeo rohita.</title>
        <authorList>
            <person name="Arick M.A. II"/>
            <person name="Hsu C.-Y."/>
            <person name="Magbanua Z."/>
            <person name="Pechanova O."/>
            <person name="Grover C."/>
            <person name="Miller E."/>
            <person name="Thrash A."/>
            <person name="Ezzel L."/>
            <person name="Alam S."/>
            <person name="Benzie J."/>
            <person name="Hamilton M."/>
            <person name="Karsi A."/>
            <person name="Lawrence M.L."/>
            <person name="Peterson D.G."/>
        </authorList>
    </citation>
    <scope>NUCLEOTIDE SEQUENCE [LARGE SCALE GENOMIC DNA]</scope>
    <source>
        <strain evidence="2">BAU-BD-2019</strain>
        <tissue evidence="1">Blood</tissue>
    </source>
</reference>
<sequence>MELATRFASLAQILRGTSVTPWDWREATIRCLESIWPRSRTLLNLEHSPTLTHCVEQQPLLNGARQQDKVRDTASEHALVDNASERKGLEESPTHCTICEGEIQLDSGDLIDCNMDIFVDMPVLLPPSSELPACPELSVCPKLSACPEMTTEVVPLSAALPVLGVVMWCLDLPPTLPLLHPPILPSPCCFSSTTAASCWPLCSPSAHHLCIGIATGLPVSIGIVPGGSLVSTSMAPSSLLSTMARQSTSSAGIPRLSSSALVSHRPSATSGLPSPATPCPSRSDSLLLPFGSTLVLCCSSSTVAFQIPTSALVSAAICSTFALPILPITLAHRLSISASGSTTGSTTTCSTTVSRPSRVVSPSSTMALPSIGSTVGHHHGCVLGPAWPSCSKSLLSSPWLLLFSP</sequence>
<proteinExistence type="predicted"/>
<organism evidence="1 2">
    <name type="scientific">Labeo rohita</name>
    <name type="common">Indian major carp</name>
    <name type="synonym">Cyprinus rohita</name>
    <dbReference type="NCBI Taxonomy" id="84645"/>
    <lineage>
        <taxon>Eukaryota</taxon>
        <taxon>Metazoa</taxon>
        <taxon>Chordata</taxon>
        <taxon>Craniata</taxon>
        <taxon>Vertebrata</taxon>
        <taxon>Euteleostomi</taxon>
        <taxon>Actinopterygii</taxon>
        <taxon>Neopterygii</taxon>
        <taxon>Teleostei</taxon>
        <taxon>Ostariophysi</taxon>
        <taxon>Cypriniformes</taxon>
        <taxon>Cyprinidae</taxon>
        <taxon>Labeoninae</taxon>
        <taxon>Labeonini</taxon>
        <taxon>Labeo</taxon>
    </lineage>
</organism>
<evidence type="ECO:0000313" key="1">
    <source>
        <dbReference type="EMBL" id="KAI2651799.1"/>
    </source>
</evidence>
<dbReference type="EMBL" id="JACTAM010000020">
    <property type="protein sequence ID" value="KAI2651799.1"/>
    <property type="molecule type" value="Genomic_DNA"/>
</dbReference>
<evidence type="ECO:0000313" key="2">
    <source>
        <dbReference type="Proteomes" id="UP000830375"/>
    </source>
</evidence>
<protein>
    <submittedName>
        <fullName evidence="1">Tetratricopeptide repeat protein 17</fullName>
    </submittedName>
</protein>
<name>A0ABQ8LME5_LABRO</name>
<keyword evidence="2" id="KW-1185">Reference proteome</keyword>
<gene>
    <name evidence="1" type="ORF">H4Q32_014551</name>
</gene>